<organism evidence="11 12">
    <name type="scientific">Physocladia obscura</name>
    <dbReference type="NCBI Taxonomy" id="109957"/>
    <lineage>
        <taxon>Eukaryota</taxon>
        <taxon>Fungi</taxon>
        <taxon>Fungi incertae sedis</taxon>
        <taxon>Chytridiomycota</taxon>
        <taxon>Chytridiomycota incertae sedis</taxon>
        <taxon>Chytridiomycetes</taxon>
        <taxon>Chytridiales</taxon>
        <taxon>Chytriomycetaceae</taxon>
        <taxon>Physocladia</taxon>
    </lineage>
</organism>
<dbReference type="PROSITE" id="PS51192">
    <property type="entry name" value="HELICASE_ATP_BIND_1"/>
    <property type="match status" value="1"/>
</dbReference>
<evidence type="ECO:0000259" key="9">
    <source>
        <dbReference type="PROSITE" id="PS51192"/>
    </source>
</evidence>
<name>A0AAD5T1V8_9FUNG</name>
<evidence type="ECO:0000256" key="3">
    <source>
        <dbReference type="ARBA" id="ARBA00022806"/>
    </source>
</evidence>
<accession>A0AAD5T1V8</accession>
<feature type="region of interest" description="Disordered" evidence="8">
    <location>
        <begin position="1"/>
        <end position="128"/>
    </location>
</feature>
<evidence type="ECO:0000256" key="2">
    <source>
        <dbReference type="ARBA" id="ARBA00022801"/>
    </source>
</evidence>
<evidence type="ECO:0000256" key="7">
    <source>
        <dbReference type="RuleBase" id="RU365068"/>
    </source>
</evidence>
<dbReference type="Pfam" id="PF00270">
    <property type="entry name" value="DEAD"/>
    <property type="match status" value="1"/>
</dbReference>
<keyword evidence="5 7" id="KW-0694">RNA-binding</keyword>
<dbReference type="EC" id="3.6.4.13" evidence="7"/>
<dbReference type="EMBL" id="JADGJH010000648">
    <property type="protein sequence ID" value="KAJ3124822.1"/>
    <property type="molecule type" value="Genomic_DNA"/>
</dbReference>
<feature type="domain" description="Helicase C-terminal" evidence="10">
    <location>
        <begin position="397"/>
        <end position="544"/>
    </location>
</feature>
<reference evidence="11" key="1">
    <citation type="submission" date="2020-05" db="EMBL/GenBank/DDBJ databases">
        <title>Phylogenomic resolution of chytrid fungi.</title>
        <authorList>
            <person name="Stajich J.E."/>
            <person name="Amses K."/>
            <person name="Simmons R."/>
            <person name="Seto K."/>
            <person name="Myers J."/>
            <person name="Bonds A."/>
            <person name="Quandt C.A."/>
            <person name="Barry K."/>
            <person name="Liu P."/>
            <person name="Grigoriev I."/>
            <person name="Longcore J.E."/>
            <person name="James T.Y."/>
        </authorList>
    </citation>
    <scope>NUCLEOTIDE SEQUENCE</scope>
    <source>
        <strain evidence="11">JEL0513</strain>
    </source>
</reference>
<dbReference type="SMART" id="SM00487">
    <property type="entry name" value="DEXDc"/>
    <property type="match status" value="1"/>
</dbReference>
<dbReference type="PANTHER" id="PTHR24031">
    <property type="entry name" value="RNA HELICASE"/>
    <property type="match status" value="1"/>
</dbReference>
<evidence type="ECO:0000256" key="5">
    <source>
        <dbReference type="ARBA" id="ARBA00022884"/>
    </source>
</evidence>
<comment type="function">
    <text evidence="7">RNA helicase.</text>
</comment>
<dbReference type="SMART" id="SM00490">
    <property type="entry name" value="HELICc"/>
    <property type="match status" value="1"/>
</dbReference>
<feature type="compositionally biased region" description="Gly residues" evidence="8">
    <location>
        <begin position="14"/>
        <end position="24"/>
    </location>
</feature>
<dbReference type="GO" id="GO:0003723">
    <property type="term" value="F:RNA binding"/>
    <property type="evidence" value="ECO:0007669"/>
    <property type="project" value="UniProtKB-UniRule"/>
</dbReference>
<comment type="domain">
    <text evidence="7">The Q motif is unique to and characteristic of the DEAD box family of RNA helicases and controls ATP binding and hydrolysis.</text>
</comment>
<dbReference type="GO" id="GO:0005524">
    <property type="term" value="F:ATP binding"/>
    <property type="evidence" value="ECO:0007669"/>
    <property type="project" value="UniProtKB-UniRule"/>
</dbReference>
<keyword evidence="12" id="KW-1185">Reference proteome</keyword>
<dbReference type="AlphaFoldDB" id="A0AAD5T1V8"/>
<dbReference type="Pfam" id="PF00271">
    <property type="entry name" value="Helicase_C"/>
    <property type="match status" value="1"/>
</dbReference>
<evidence type="ECO:0000256" key="4">
    <source>
        <dbReference type="ARBA" id="ARBA00022840"/>
    </source>
</evidence>
<dbReference type="InterPro" id="IPR000629">
    <property type="entry name" value="RNA-helicase_DEAD-box_CS"/>
</dbReference>
<protein>
    <recommendedName>
        <fullName evidence="7">ATP-dependent RNA helicase</fullName>
        <ecNumber evidence="7">3.6.4.13</ecNumber>
    </recommendedName>
</protein>
<keyword evidence="4 6" id="KW-0067">ATP-binding</keyword>
<gene>
    <name evidence="11" type="ORF">HK100_011094</name>
</gene>
<feature type="compositionally biased region" description="Polar residues" evidence="8">
    <location>
        <begin position="641"/>
        <end position="654"/>
    </location>
</feature>
<comment type="caution">
    <text evidence="11">The sequence shown here is derived from an EMBL/GenBank/DDBJ whole genome shotgun (WGS) entry which is preliminary data.</text>
</comment>
<feature type="compositionally biased region" description="Basic residues" evidence="8">
    <location>
        <begin position="68"/>
        <end position="79"/>
    </location>
</feature>
<evidence type="ECO:0000256" key="8">
    <source>
        <dbReference type="SAM" id="MobiDB-lite"/>
    </source>
</evidence>
<proteinExistence type="inferred from homology"/>
<evidence type="ECO:0000256" key="6">
    <source>
        <dbReference type="RuleBase" id="RU000492"/>
    </source>
</evidence>
<dbReference type="InterPro" id="IPR014001">
    <property type="entry name" value="Helicase_ATP-bd"/>
</dbReference>
<keyword evidence="1 6" id="KW-0547">Nucleotide-binding</keyword>
<feature type="compositionally biased region" description="Polar residues" evidence="8">
    <location>
        <begin position="48"/>
        <end position="61"/>
    </location>
</feature>
<keyword evidence="2 6" id="KW-0378">Hydrolase</keyword>
<sequence length="722" mass="78081">MEGQETRNISGYSVGTGNGNGSGSGNRERAARKSAWKPRPPRDLQFDVLQNSAQEIQQTESEQLEPKQKRRPNPNKGRKINNPNPPPLNPDSSISTDTIKLPAASNQDKPVQSASQLHDDDSQKPVHLSSTRFQDLVQQGVICEPTGRALKEVIGHEFLTLVQEQTMLQILNGHDCLAQAKTGTGKTLGFLIPSIERLYRSSFAGNSNNSKPNLPPPNNVSILVISPTRELAQQIAAEAEQLLTFLPFKVQVVIGGTNMNSDVKRLENPNLRCDLLIGTPGRLLDHLENSGLRQACSKLQVLVFDEADRLLDAGFKREIDKIVGMLPTQTSPQHFRQTLLFSATIPPLVKQIAKAALLPNYKFITTIAEYESSTHEHVPQHYLLVEMEDMLIATYATISRFLETSQNAKIILFFPTARTTQLFAELLVAAKIEAPIFEIHSRLNQSARTKATDAFRVCLRGVMVSSDVSARGMDFPGVTHVVQVGSPANREQYIHRLGRTARAGSAGSGLLILGTFESFFLKKHLTGIPIIPAKSFPDLSNASFASIAVSHALTQISESTKSMAYAAWLGFYNALVRDIGWSNKQQLVEMAGRYAVECLGCDSVPGIPKKTIGKMGLKGVKGLVILADDSGGGGRGGGGNSATASHGNSSQSKGKNGAKGGVKDESNAERVSARNNLSRVGGGGNGAENEAGGFREEVSERGGRGRGNSNRGVQRDVWVSNN</sequence>
<feature type="compositionally biased region" description="Polar residues" evidence="8">
    <location>
        <begin position="91"/>
        <end position="116"/>
    </location>
</feature>
<dbReference type="GO" id="GO:0003724">
    <property type="term" value="F:RNA helicase activity"/>
    <property type="evidence" value="ECO:0007669"/>
    <property type="project" value="UniProtKB-EC"/>
</dbReference>
<feature type="domain" description="Helicase ATP-binding" evidence="9">
    <location>
        <begin position="167"/>
        <end position="363"/>
    </location>
</feature>
<dbReference type="Proteomes" id="UP001211907">
    <property type="component" value="Unassembled WGS sequence"/>
</dbReference>
<feature type="region of interest" description="Disordered" evidence="8">
    <location>
        <begin position="632"/>
        <end position="722"/>
    </location>
</feature>
<dbReference type="InterPro" id="IPR011545">
    <property type="entry name" value="DEAD/DEAH_box_helicase_dom"/>
</dbReference>
<keyword evidence="3 6" id="KW-0347">Helicase</keyword>
<dbReference type="SUPFAM" id="SSF52540">
    <property type="entry name" value="P-loop containing nucleoside triphosphate hydrolases"/>
    <property type="match status" value="1"/>
</dbReference>
<comment type="similarity">
    <text evidence="6">Belongs to the DEAD box helicase family.</text>
</comment>
<dbReference type="Gene3D" id="3.40.50.300">
    <property type="entry name" value="P-loop containing nucleotide triphosphate hydrolases"/>
    <property type="match status" value="2"/>
</dbReference>
<feature type="compositionally biased region" description="Basic and acidic residues" evidence="8">
    <location>
        <begin position="661"/>
        <end position="672"/>
    </location>
</feature>
<dbReference type="PROSITE" id="PS00039">
    <property type="entry name" value="DEAD_ATP_HELICASE"/>
    <property type="match status" value="1"/>
</dbReference>
<feature type="compositionally biased region" description="Basic and acidic residues" evidence="8">
    <location>
        <begin position="693"/>
        <end position="703"/>
    </location>
</feature>
<evidence type="ECO:0000313" key="12">
    <source>
        <dbReference type="Proteomes" id="UP001211907"/>
    </source>
</evidence>
<dbReference type="CDD" id="cd18787">
    <property type="entry name" value="SF2_C_DEAD"/>
    <property type="match status" value="1"/>
</dbReference>
<dbReference type="GO" id="GO:0016787">
    <property type="term" value="F:hydrolase activity"/>
    <property type="evidence" value="ECO:0007669"/>
    <property type="project" value="UniProtKB-KW"/>
</dbReference>
<comment type="catalytic activity">
    <reaction evidence="7">
        <text>ATP + H2O = ADP + phosphate + H(+)</text>
        <dbReference type="Rhea" id="RHEA:13065"/>
        <dbReference type="ChEBI" id="CHEBI:15377"/>
        <dbReference type="ChEBI" id="CHEBI:15378"/>
        <dbReference type="ChEBI" id="CHEBI:30616"/>
        <dbReference type="ChEBI" id="CHEBI:43474"/>
        <dbReference type="ChEBI" id="CHEBI:456216"/>
        <dbReference type="EC" id="3.6.4.13"/>
    </reaction>
</comment>
<dbReference type="PROSITE" id="PS51194">
    <property type="entry name" value="HELICASE_CTER"/>
    <property type="match status" value="1"/>
</dbReference>
<dbReference type="InterPro" id="IPR027417">
    <property type="entry name" value="P-loop_NTPase"/>
</dbReference>
<evidence type="ECO:0000256" key="1">
    <source>
        <dbReference type="ARBA" id="ARBA00022741"/>
    </source>
</evidence>
<evidence type="ECO:0000259" key="10">
    <source>
        <dbReference type="PROSITE" id="PS51194"/>
    </source>
</evidence>
<evidence type="ECO:0000313" key="11">
    <source>
        <dbReference type="EMBL" id="KAJ3124822.1"/>
    </source>
</evidence>
<dbReference type="InterPro" id="IPR001650">
    <property type="entry name" value="Helicase_C-like"/>
</dbReference>